<reference evidence="1 2" key="1">
    <citation type="journal article" date="2009" name="PLoS Genet.">
        <title>The genome of Nectria haematococca: contribution of supernumerary chromosomes to gene expansion.</title>
        <authorList>
            <person name="Coleman J.J."/>
            <person name="Rounsley S.D."/>
            <person name="Rodriguez-Carres M."/>
            <person name="Kuo A."/>
            <person name="Wasmann C.C."/>
            <person name="Grimwood J."/>
            <person name="Schmutz J."/>
            <person name="Taga M."/>
            <person name="White G.J."/>
            <person name="Zhou S."/>
            <person name="Schwartz D.C."/>
            <person name="Freitag M."/>
            <person name="Ma L.J."/>
            <person name="Danchin E.G."/>
            <person name="Henrissat B."/>
            <person name="Coutinho P.M."/>
            <person name="Nelson D.R."/>
            <person name="Straney D."/>
            <person name="Napoli C.A."/>
            <person name="Barker B.M."/>
            <person name="Gribskov M."/>
            <person name="Rep M."/>
            <person name="Kroken S."/>
            <person name="Molnar I."/>
            <person name="Rensing C."/>
            <person name="Kennell J.C."/>
            <person name="Zamora J."/>
            <person name="Farman M.L."/>
            <person name="Selker E.U."/>
            <person name="Salamov A."/>
            <person name="Shapiro H."/>
            <person name="Pangilinan J."/>
            <person name="Lindquist E."/>
            <person name="Lamers C."/>
            <person name="Grigoriev I.V."/>
            <person name="Geiser D.M."/>
            <person name="Covert S.F."/>
            <person name="Temporini E."/>
            <person name="Vanetten H.D."/>
        </authorList>
    </citation>
    <scope>NUCLEOTIDE SEQUENCE [LARGE SCALE GENOMIC DNA]</scope>
    <source>
        <strain evidence="2">ATCC MYA-4622 / CBS 123669 / FGSC 9596 / NRRL 45880 / 77-13-4</strain>
    </source>
</reference>
<dbReference type="eggNOG" id="KOG1802">
    <property type="taxonomic scope" value="Eukaryota"/>
</dbReference>
<dbReference type="OMA" id="ERTEYSW"/>
<protein>
    <recommendedName>
        <fullName evidence="3">DNA2/NAM7 helicase helicase domain-containing protein</fullName>
    </recommendedName>
</protein>
<dbReference type="KEGG" id="nhe:NECHADRAFT_21798"/>
<evidence type="ECO:0000313" key="1">
    <source>
        <dbReference type="EMBL" id="EEU46891.1"/>
    </source>
</evidence>
<name>C7YM69_FUSV7</name>
<gene>
    <name evidence="1" type="ORF">NECHADRAFT_21798</name>
</gene>
<feature type="non-terminal residue" evidence="1">
    <location>
        <position position="1"/>
    </location>
</feature>
<feature type="non-terminal residue" evidence="1">
    <location>
        <position position="562"/>
    </location>
</feature>
<dbReference type="HOGENOM" id="CLU_007214_0_0_1"/>
<proteinExistence type="predicted"/>
<organism evidence="1 2">
    <name type="scientific">Fusarium vanettenii (strain ATCC MYA-4622 / CBS 123669 / FGSC 9596 / NRRL 45880 / 77-13-4)</name>
    <name type="common">Fusarium solani subsp. pisi</name>
    <dbReference type="NCBI Taxonomy" id="660122"/>
    <lineage>
        <taxon>Eukaryota</taxon>
        <taxon>Fungi</taxon>
        <taxon>Dikarya</taxon>
        <taxon>Ascomycota</taxon>
        <taxon>Pezizomycotina</taxon>
        <taxon>Sordariomycetes</taxon>
        <taxon>Hypocreomycetidae</taxon>
        <taxon>Hypocreales</taxon>
        <taxon>Nectriaceae</taxon>
        <taxon>Fusarium</taxon>
        <taxon>Fusarium solani species complex</taxon>
        <taxon>Fusarium vanettenii</taxon>
    </lineage>
</organism>
<dbReference type="RefSeq" id="XP_003052604.1">
    <property type="nucleotide sequence ID" value="XM_003052558.1"/>
</dbReference>
<accession>C7YM69</accession>
<dbReference type="AlphaFoldDB" id="C7YM69"/>
<evidence type="ECO:0000313" key="2">
    <source>
        <dbReference type="Proteomes" id="UP000005206"/>
    </source>
</evidence>
<evidence type="ECO:0008006" key="3">
    <source>
        <dbReference type="Google" id="ProtNLM"/>
    </source>
</evidence>
<dbReference type="OrthoDB" id="6513042at2759"/>
<dbReference type="InParanoid" id="C7YM69"/>
<dbReference type="GeneID" id="9671136"/>
<dbReference type="Proteomes" id="UP000005206">
    <property type="component" value="Chromosome 3"/>
</dbReference>
<sequence length="562" mass="63485">GYCMPFAYPYHMADAWFNDNAPIAGTKPLRELLEQREFTILVCATHKELISKWHENFLPPPFSYPYGRQHGWNMHRYQAMIPWTQGHQFEPAWSFHDDNSHLAALTQSQVQGAVWLRNSADSIATLELSALFMDAGMDGLESTYYVIVPINKHYNTDTSSAWEHLSRRSVLQLCLCDDPKAVEWEARIVDAVCQFHPKAMPSNPVAVGLRTDASGQLLQAIPMDLQLKMSYHRDLLRGTGFYSTMRQQGTGVLQDANYYHWALPTVDILDGIDRAHVDAMMEEVPLADRPRLRNYLGKRPLGLGIITGVSIGRVYCSAPSNVTVDNFAFRLDQITSRITNRLNNTNESNYAARTYYKLIVRGYRGEDEIDAFFSLLQSPYPGDRALPISTWKEPRPWKLHLSLAFWLLAILRSPGVRSLRTNDSPGLHQMREDIDKREKLKRLRAVAKGDISWLEYKCGGGQVSVSTIGALLTQILYHADINELAKGVAVDDAGSINRPDLYSVWGNTLLPCLLAGDDYQIPPAVEGFEVQDKSRNYINRLGQDGKISPLAFLEASGWPILR</sequence>
<dbReference type="VEuPathDB" id="FungiDB:NECHADRAFT_21798"/>
<keyword evidence="2" id="KW-1185">Reference proteome</keyword>
<dbReference type="EMBL" id="GG698897">
    <property type="protein sequence ID" value="EEU46891.1"/>
    <property type="molecule type" value="Genomic_DNA"/>
</dbReference>